<keyword evidence="6" id="KW-0418">Kinase</keyword>
<evidence type="ECO:0000256" key="3">
    <source>
        <dbReference type="ARBA" id="ARBA00022597"/>
    </source>
</evidence>
<dbReference type="GO" id="GO:0016301">
    <property type="term" value="F:kinase activity"/>
    <property type="evidence" value="ECO:0007669"/>
    <property type="project" value="UniProtKB-KW"/>
</dbReference>
<keyword evidence="3 8" id="KW-0762">Sugar transport</keyword>
<reference evidence="8 9" key="1">
    <citation type="submission" date="2018-08" db="EMBL/GenBank/DDBJ databases">
        <title>A genome reference for cultivated species of the human gut microbiota.</title>
        <authorList>
            <person name="Zou Y."/>
            <person name="Xue W."/>
            <person name="Luo G."/>
        </authorList>
    </citation>
    <scope>NUCLEOTIDE SEQUENCE [LARGE SCALE GENOMIC DNA]</scope>
    <source>
        <strain evidence="8 9">AF48-16</strain>
    </source>
</reference>
<dbReference type="Pfam" id="PF00358">
    <property type="entry name" value="PTS_EIIA_1"/>
    <property type="match status" value="1"/>
</dbReference>
<feature type="domain" description="PTS EIIA type-1" evidence="7">
    <location>
        <begin position="26"/>
        <end position="130"/>
    </location>
</feature>
<evidence type="ECO:0000256" key="4">
    <source>
        <dbReference type="ARBA" id="ARBA00022679"/>
    </source>
</evidence>
<dbReference type="SUPFAM" id="SSF51261">
    <property type="entry name" value="Duplicated hybrid motif"/>
    <property type="match status" value="1"/>
</dbReference>
<dbReference type="Proteomes" id="UP000286288">
    <property type="component" value="Unassembled WGS sequence"/>
</dbReference>
<dbReference type="PANTHER" id="PTHR45008">
    <property type="entry name" value="PTS SYSTEM GLUCOSE-SPECIFIC EIIA COMPONENT"/>
    <property type="match status" value="1"/>
</dbReference>
<evidence type="ECO:0000256" key="5">
    <source>
        <dbReference type="ARBA" id="ARBA00022683"/>
    </source>
</evidence>
<evidence type="ECO:0000256" key="6">
    <source>
        <dbReference type="ARBA" id="ARBA00022777"/>
    </source>
</evidence>
<proteinExistence type="predicted"/>
<evidence type="ECO:0000313" key="9">
    <source>
        <dbReference type="Proteomes" id="UP000286288"/>
    </source>
</evidence>
<dbReference type="Gene3D" id="2.70.70.10">
    <property type="entry name" value="Glucose Permease (Domain IIA)"/>
    <property type="match status" value="1"/>
</dbReference>
<dbReference type="InterPro" id="IPR011055">
    <property type="entry name" value="Dup_hybrid_motif"/>
</dbReference>
<dbReference type="PROSITE" id="PS00371">
    <property type="entry name" value="PTS_EIIA_TYPE_1_HIS"/>
    <property type="match status" value="1"/>
</dbReference>
<comment type="subcellular location">
    <subcellularLocation>
        <location evidence="1">Cytoplasm</location>
    </subcellularLocation>
</comment>
<comment type="caution">
    <text evidence="8">The sequence shown here is derived from an EMBL/GenBank/DDBJ whole genome shotgun (WGS) entry which is preliminary data.</text>
</comment>
<dbReference type="NCBIfam" id="TIGR00830">
    <property type="entry name" value="PTBA"/>
    <property type="match status" value="1"/>
</dbReference>
<protein>
    <submittedName>
        <fullName evidence="8">PTS glucose transporter subunit IIA</fullName>
    </submittedName>
</protein>
<dbReference type="EMBL" id="QRMZ01000025">
    <property type="protein sequence ID" value="RHK04803.1"/>
    <property type="molecule type" value="Genomic_DNA"/>
</dbReference>
<dbReference type="InterPro" id="IPR050890">
    <property type="entry name" value="PTS_EIIA_component"/>
</dbReference>
<evidence type="ECO:0000313" key="8">
    <source>
        <dbReference type="EMBL" id="RHK04803.1"/>
    </source>
</evidence>
<dbReference type="GO" id="GO:0009401">
    <property type="term" value="P:phosphoenolpyruvate-dependent sugar phosphotransferase system"/>
    <property type="evidence" value="ECO:0007669"/>
    <property type="project" value="UniProtKB-KW"/>
</dbReference>
<evidence type="ECO:0000256" key="1">
    <source>
        <dbReference type="ARBA" id="ARBA00004496"/>
    </source>
</evidence>
<dbReference type="AlphaFoldDB" id="A0A415ENY8"/>
<evidence type="ECO:0000259" key="7">
    <source>
        <dbReference type="PROSITE" id="PS51093"/>
    </source>
</evidence>
<dbReference type="PROSITE" id="PS51093">
    <property type="entry name" value="PTS_EIIA_TYPE_1"/>
    <property type="match status" value="1"/>
</dbReference>
<organism evidence="8 9">
    <name type="scientific">Enterococcus casseliflavus</name>
    <name type="common">Enterococcus flavescens</name>
    <dbReference type="NCBI Taxonomy" id="37734"/>
    <lineage>
        <taxon>Bacteria</taxon>
        <taxon>Bacillati</taxon>
        <taxon>Bacillota</taxon>
        <taxon>Bacilli</taxon>
        <taxon>Lactobacillales</taxon>
        <taxon>Enterococcaceae</taxon>
        <taxon>Enterococcus</taxon>
    </lineage>
</organism>
<dbReference type="PANTHER" id="PTHR45008:SF1">
    <property type="entry name" value="PTS SYSTEM GLUCOSE-SPECIFIC EIIA COMPONENT"/>
    <property type="match status" value="1"/>
</dbReference>
<keyword evidence="2" id="KW-0813">Transport</keyword>
<accession>A0A415ENY8</accession>
<gene>
    <name evidence="8" type="ORF">DW084_15425</name>
</gene>
<dbReference type="GO" id="GO:0005737">
    <property type="term" value="C:cytoplasm"/>
    <property type="evidence" value="ECO:0007669"/>
    <property type="project" value="UniProtKB-SubCell"/>
</dbReference>
<sequence length="152" mass="16616">MLFFKEKKVLRAVAKGQIIPLSAVKDQVFSSKMMGEGYAIIGHDGHVHSPVEGMIENIFPTYHAITIGSKSGEKVLIHMGIDTVELKGAPFSIHVTIGQKVHCGTLLAEMDLQQLVEAKKDAAIIVVSPDLSKGKLLKTNQQVSIQDDCYQF</sequence>
<dbReference type="InterPro" id="IPR001127">
    <property type="entry name" value="PTS_EIIA_1_perm"/>
</dbReference>
<keyword evidence="4" id="KW-0808">Transferase</keyword>
<name>A0A415ENY8_ENTCA</name>
<evidence type="ECO:0000256" key="2">
    <source>
        <dbReference type="ARBA" id="ARBA00022448"/>
    </source>
</evidence>
<keyword evidence="5" id="KW-0598">Phosphotransferase system</keyword>